<keyword evidence="4" id="KW-0255">Endonuclease</keyword>
<dbReference type="RefSeq" id="WP_144867280.1">
    <property type="nucleotide sequence ID" value="NZ_LR213825.1"/>
</dbReference>
<dbReference type="GO" id="GO:0016787">
    <property type="term" value="F:hydrolase activity"/>
    <property type="evidence" value="ECO:0007669"/>
    <property type="project" value="UniProtKB-KW"/>
</dbReference>
<dbReference type="GO" id="GO:0003729">
    <property type="term" value="F:mRNA binding"/>
    <property type="evidence" value="ECO:0007669"/>
    <property type="project" value="InterPro"/>
</dbReference>
<dbReference type="OrthoDB" id="489997at2"/>
<evidence type="ECO:0000256" key="8">
    <source>
        <dbReference type="SAM" id="MobiDB-lite"/>
    </source>
</evidence>
<sequence length="71" mass="8201">MPKKIRELKAILRKAGFICLKDRGKGSHTVWEHPNVEKNVILSGKDGRDAQRYQEKRVEEAVKEAKKNEQS</sequence>
<dbReference type="InterPro" id="IPR038570">
    <property type="entry name" value="HicA_sf"/>
</dbReference>
<dbReference type="SUPFAM" id="SSF54786">
    <property type="entry name" value="YcfA/nrd intein domain"/>
    <property type="match status" value="1"/>
</dbReference>
<evidence type="ECO:0000256" key="2">
    <source>
        <dbReference type="ARBA" id="ARBA00022649"/>
    </source>
</evidence>
<evidence type="ECO:0000256" key="1">
    <source>
        <dbReference type="ARBA" id="ARBA00006620"/>
    </source>
</evidence>
<reference evidence="9 10" key="1">
    <citation type="submission" date="2019-01" db="EMBL/GenBank/DDBJ databases">
        <authorList>
            <person name="Brito A."/>
        </authorList>
    </citation>
    <scope>NUCLEOTIDE SEQUENCE [LARGE SCALE GENOMIC DNA]</scope>
    <source>
        <strain evidence="9">1</strain>
    </source>
</reference>
<dbReference type="Proteomes" id="UP000320055">
    <property type="component" value="Unassembled WGS sequence"/>
</dbReference>
<protein>
    <recommendedName>
        <fullName evidence="11">YcfA family protein</fullName>
    </recommendedName>
</protein>
<evidence type="ECO:0000256" key="6">
    <source>
        <dbReference type="ARBA" id="ARBA00022884"/>
    </source>
</evidence>
<keyword evidence="10" id="KW-1185">Reference proteome</keyword>
<dbReference type="Pfam" id="PF07927">
    <property type="entry name" value="HicA_toxin"/>
    <property type="match status" value="1"/>
</dbReference>
<evidence type="ECO:0008006" key="11">
    <source>
        <dbReference type="Google" id="ProtNLM"/>
    </source>
</evidence>
<gene>
    <name evidence="9" type="ORF">H1P_660009</name>
</gene>
<name>A0A563W2I3_9CYAN</name>
<evidence type="ECO:0000256" key="5">
    <source>
        <dbReference type="ARBA" id="ARBA00022801"/>
    </source>
</evidence>
<evidence type="ECO:0000313" key="10">
    <source>
        <dbReference type="Proteomes" id="UP000320055"/>
    </source>
</evidence>
<dbReference type="GO" id="GO:0004519">
    <property type="term" value="F:endonuclease activity"/>
    <property type="evidence" value="ECO:0007669"/>
    <property type="project" value="UniProtKB-KW"/>
</dbReference>
<dbReference type="InterPro" id="IPR012933">
    <property type="entry name" value="HicA_mRNA_interferase"/>
</dbReference>
<proteinExistence type="inferred from homology"/>
<keyword evidence="3" id="KW-0540">Nuclease</keyword>
<dbReference type="Gene3D" id="3.30.920.30">
    <property type="entry name" value="Hypothetical protein"/>
    <property type="match status" value="1"/>
</dbReference>
<evidence type="ECO:0000256" key="3">
    <source>
        <dbReference type="ARBA" id="ARBA00022722"/>
    </source>
</evidence>
<keyword evidence="5" id="KW-0378">Hydrolase</keyword>
<keyword evidence="2" id="KW-1277">Toxin-antitoxin system</keyword>
<dbReference type="AlphaFoldDB" id="A0A563W2I3"/>
<keyword evidence="7" id="KW-0346">Stress response</keyword>
<evidence type="ECO:0000256" key="7">
    <source>
        <dbReference type="ARBA" id="ARBA00023016"/>
    </source>
</evidence>
<feature type="compositionally biased region" description="Basic and acidic residues" evidence="8">
    <location>
        <begin position="45"/>
        <end position="71"/>
    </location>
</feature>
<dbReference type="EMBL" id="CAACVJ010000623">
    <property type="protein sequence ID" value="VEP17919.1"/>
    <property type="molecule type" value="Genomic_DNA"/>
</dbReference>
<accession>A0A563W2I3</accession>
<feature type="region of interest" description="Disordered" evidence="8">
    <location>
        <begin position="42"/>
        <end position="71"/>
    </location>
</feature>
<evidence type="ECO:0000256" key="4">
    <source>
        <dbReference type="ARBA" id="ARBA00022759"/>
    </source>
</evidence>
<comment type="similarity">
    <text evidence="1">Belongs to the HicA mRNA interferase family.</text>
</comment>
<keyword evidence="6" id="KW-0694">RNA-binding</keyword>
<organism evidence="9 10">
    <name type="scientific">Hyella patelloides LEGE 07179</name>
    <dbReference type="NCBI Taxonomy" id="945734"/>
    <lineage>
        <taxon>Bacteria</taxon>
        <taxon>Bacillati</taxon>
        <taxon>Cyanobacteriota</taxon>
        <taxon>Cyanophyceae</taxon>
        <taxon>Pleurocapsales</taxon>
        <taxon>Hyellaceae</taxon>
        <taxon>Hyella</taxon>
    </lineage>
</organism>
<evidence type="ECO:0000313" key="9">
    <source>
        <dbReference type="EMBL" id="VEP17919.1"/>
    </source>
</evidence>